<evidence type="ECO:0000256" key="1">
    <source>
        <dbReference type="ARBA" id="ARBA00023015"/>
    </source>
</evidence>
<dbReference type="Pfam" id="PF21155">
    <property type="entry name" value="VpsT-like_REC"/>
    <property type="match status" value="1"/>
</dbReference>
<keyword evidence="1" id="KW-0805">Transcription regulation</keyword>
<dbReference type="InterPro" id="IPR049151">
    <property type="entry name" value="CsgD-like_REC"/>
</dbReference>
<dbReference type="SUPFAM" id="SSF46894">
    <property type="entry name" value="C-terminal effector domain of the bipartite response regulators"/>
    <property type="match status" value="1"/>
</dbReference>
<dbReference type="EMBL" id="WUTS01000001">
    <property type="protein sequence ID" value="NAW11598.1"/>
    <property type="molecule type" value="Genomic_DNA"/>
</dbReference>
<evidence type="ECO:0000259" key="4">
    <source>
        <dbReference type="PROSITE" id="PS50043"/>
    </source>
</evidence>
<organism evidence="5 6">
    <name type="scientific">Halomonas icarae</name>
    <dbReference type="NCBI Taxonomy" id="2691040"/>
    <lineage>
        <taxon>Bacteria</taxon>
        <taxon>Pseudomonadati</taxon>
        <taxon>Pseudomonadota</taxon>
        <taxon>Gammaproteobacteria</taxon>
        <taxon>Oceanospirillales</taxon>
        <taxon>Halomonadaceae</taxon>
        <taxon>Halomonas</taxon>
    </lineage>
</organism>
<dbReference type="PRINTS" id="PR00038">
    <property type="entry name" value="HTHLUXR"/>
</dbReference>
<keyword evidence="2 5" id="KW-0238">DNA-binding</keyword>
<keyword evidence="3" id="KW-0804">Transcription</keyword>
<proteinExistence type="predicted"/>
<protein>
    <submittedName>
        <fullName evidence="5">DNA-binding response regulator</fullName>
    </submittedName>
</protein>
<dbReference type="GO" id="GO:0003677">
    <property type="term" value="F:DNA binding"/>
    <property type="evidence" value="ECO:0007669"/>
    <property type="project" value="UniProtKB-KW"/>
</dbReference>
<dbReference type="InterPro" id="IPR036388">
    <property type="entry name" value="WH-like_DNA-bd_sf"/>
</dbReference>
<evidence type="ECO:0000256" key="2">
    <source>
        <dbReference type="ARBA" id="ARBA00023125"/>
    </source>
</evidence>
<accession>A0A7X5ALE6</accession>
<dbReference type="Pfam" id="PF00196">
    <property type="entry name" value="GerE"/>
    <property type="match status" value="1"/>
</dbReference>
<dbReference type="Proteomes" id="UP000448235">
    <property type="component" value="Unassembled WGS sequence"/>
</dbReference>
<dbReference type="PROSITE" id="PS50043">
    <property type="entry name" value="HTH_LUXR_2"/>
    <property type="match status" value="1"/>
</dbReference>
<dbReference type="Gene3D" id="3.40.50.2300">
    <property type="match status" value="1"/>
</dbReference>
<dbReference type="RefSeq" id="WP_161422366.1">
    <property type="nucleotide sequence ID" value="NZ_JARWMY010000014.1"/>
</dbReference>
<dbReference type="PANTHER" id="PTHR44688:SF16">
    <property type="entry name" value="DNA-BINDING TRANSCRIPTIONAL ACTIVATOR DEVR_DOSR"/>
    <property type="match status" value="1"/>
</dbReference>
<dbReference type="PROSITE" id="PS00622">
    <property type="entry name" value="HTH_LUXR_1"/>
    <property type="match status" value="1"/>
</dbReference>
<name>A0A7X5ALE6_9GAMM</name>
<dbReference type="SMART" id="SM00421">
    <property type="entry name" value="HTH_LUXR"/>
    <property type="match status" value="1"/>
</dbReference>
<gene>
    <name evidence="5" type="ORF">GRB80_01925</name>
</gene>
<dbReference type="InterPro" id="IPR016032">
    <property type="entry name" value="Sig_transdc_resp-reg_C-effctor"/>
</dbReference>
<evidence type="ECO:0000313" key="5">
    <source>
        <dbReference type="EMBL" id="NAW11598.1"/>
    </source>
</evidence>
<dbReference type="InterPro" id="IPR000792">
    <property type="entry name" value="Tscrpt_reg_LuxR_C"/>
</dbReference>
<reference evidence="5 6" key="1">
    <citation type="submission" date="2019-12" db="EMBL/GenBank/DDBJ databases">
        <title>Draft genome sequencing of Halomonas icarensis D1-1.</title>
        <authorList>
            <person name="Pandiyan K."/>
            <person name="Kushwaha P."/>
            <person name="Gowdham M."/>
            <person name="Chakdar H."/>
            <person name="Singh A."/>
            <person name="Kumar M."/>
            <person name="Saxena A.K."/>
        </authorList>
    </citation>
    <scope>NUCLEOTIDE SEQUENCE [LARGE SCALE GENOMIC DNA]</scope>
    <source>
        <strain evidence="5 6">D1-1</strain>
    </source>
</reference>
<dbReference type="AlphaFoldDB" id="A0A7X5ALE6"/>
<dbReference type="Gene3D" id="1.10.10.10">
    <property type="entry name" value="Winged helix-like DNA-binding domain superfamily/Winged helix DNA-binding domain"/>
    <property type="match status" value="1"/>
</dbReference>
<keyword evidence="6" id="KW-1185">Reference proteome</keyword>
<evidence type="ECO:0000313" key="6">
    <source>
        <dbReference type="Proteomes" id="UP000448235"/>
    </source>
</evidence>
<feature type="domain" description="HTH luxR-type" evidence="4">
    <location>
        <begin position="146"/>
        <end position="211"/>
    </location>
</feature>
<dbReference type="FunFam" id="1.10.10.10:FF:000153">
    <property type="entry name" value="LuxR family transcriptional regulator"/>
    <property type="match status" value="1"/>
</dbReference>
<dbReference type="PANTHER" id="PTHR44688">
    <property type="entry name" value="DNA-BINDING TRANSCRIPTIONAL ACTIVATOR DEVR_DOSR"/>
    <property type="match status" value="1"/>
</dbReference>
<dbReference type="GO" id="GO:0006355">
    <property type="term" value="P:regulation of DNA-templated transcription"/>
    <property type="evidence" value="ECO:0007669"/>
    <property type="project" value="InterPro"/>
</dbReference>
<dbReference type="CDD" id="cd06170">
    <property type="entry name" value="LuxR_C_like"/>
    <property type="match status" value="1"/>
</dbReference>
<comment type="caution">
    <text evidence="5">The sequence shown here is derived from an EMBL/GenBank/DDBJ whole genome shotgun (WGS) entry which is preliminary data.</text>
</comment>
<sequence length="234" mass="25912">MSQRSGGVALVTEHNPQSSLFIAYINEHADCSVTQLSPGDAPSSVADDIAVVLLDHDHVDDALLQAWQAEAASRDHRLCIAALNLKDGEEAAEVLSYAHLSGVFYRTDSLDMICKGIDRLLEGHLWMSRALMSHLIEFFRKQSINSYRPACGLTQRELEIIGLLGSGASNMQIADRLFVSEHTVKSHLYNIFKKIDVHNRTQAVNWARQNLGAPPPLFHFDQRKGAKGCNHSTP</sequence>
<evidence type="ECO:0000256" key="3">
    <source>
        <dbReference type="ARBA" id="ARBA00023163"/>
    </source>
</evidence>